<proteinExistence type="predicted"/>
<dbReference type="Proteomes" id="UP000287651">
    <property type="component" value="Unassembled WGS sequence"/>
</dbReference>
<comment type="caution">
    <text evidence="1">The sequence shown here is derived from an EMBL/GenBank/DDBJ whole genome shotgun (WGS) entry which is preliminary data.</text>
</comment>
<organism evidence="1 2">
    <name type="scientific">Ensete ventricosum</name>
    <name type="common">Abyssinian banana</name>
    <name type="synonym">Musa ensete</name>
    <dbReference type="NCBI Taxonomy" id="4639"/>
    <lineage>
        <taxon>Eukaryota</taxon>
        <taxon>Viridiplantae</taxon>
        <taxon>Streptophyta</taxon>
        <taxon>Embryophyta</taxon>
        <taxon>Tracheophyta</taxon>
        <taxon>Spermatophyta</taxon>
        <taxon>Magnoliopsida</taxon>
        <taxon>Liliopsida</taxon>
        <taxon>Zingiberales</taxon>
        <taxon>Musaceae</taxon>
        <taxon>Ensete</taxon>
    </lineage>
</organism>
<evidence type="ECO:0000313" key="2">
    <source>
        <dbReference type="Proteomes" id="UP000287651"/>
    </source>
</evidence>
<evidence type="ECO:0000313" key="1">
    <source>
        <dbReference type="EMBL" id="RRT53948.1"/>
    </source>
</evidence>
<dbReference type="EMBL" id="AMZH03010857">
    <property type="protein sequence ID" value="RRT53948.1"/>
    <property type="molecule type" value="Genomic_DNA"/>
</dbReference>
<reference evidence="1 2" key="1">
    <citation type="journal article" date="2014" name="Agronomy (Basel)">
        <title>A Draft Genome Sequence for Ensete ventricosum, the Drought-Tolerant Tree Against Hunger.</title>
        <authorList>
            <person name="Harrison J."/>
            <person name="Moore K.A."/>
            <person name="Paszkiewicz K."/>
            <person name="Jones T."/>
            <person name="Grant M."/>
            <person name="Ambacheew D."/>
            <person name="Muzemil S."/>
            <person name="Studholme D.J."/>
        </authorList>
    </citation>
    <scope>NUCLEOTIDE SEQUENCE [LARGE SCALE GENOMIC DNA]</scope>
</reference>
<name>A0A426YQF4_ENSVE</name>
<sequence length="105" mass="11544">MIIVAGELDCSSAYIRLRELNKSEDNVERRATGSSLMGLAAPWYRSGATSMELLIPCSYGGRALVLKGAEEIKLLAFRKFDGSEKVNHSSYLNERSANISNALEM</sequence>
<protein>
    <submittedName>
        <fullName evidence="1">Uncharacterized protein</fullName>
    </submittedName>
</protein>
<gene>
    <name evidence="1" type="ORF">B296_00022357</name>
</gene>
<accession>A0A426YQF4</accession>
<dbReference type="AlphaFoldDB" id="A0A426YQF4"/>